<dbReference type="EMBL" id="BARU01035510">
    <property type="protein sequence ID" value="GAH81381.1"/>
    <property type="molecule type" value="Genomic_DNA"/>
</dbReference>
<name>X1IG39_9ZZZZ</name>
<reference evidence="2" key="1">
    <citation type="journal article" date="2014" name="Front. Microbiol.">
        <title>High frequency of phylogenetically diverse reductive dehalogenase-homologous genes in deep subseafloor sedimentary metagenomes.</title>
        <authorList>
            <person name="Kawai M."/>
            <person name="Futagami T."/>
            <person name="Toyoda A."/>
            <person name="Takaki Y."/>
            <person name="Nishi S."/>
            <person name="Hori S."/>
            <person name="Arai W."/>
            <person name="Tsubouchi T."/>
            <person name="Morono Y."/>
            <person name="Uchiyama I."/>
            <person name="Ito T."/>
            <person name="Fujiyama A."/>
            <person name="Inagaki F."/>
            <person name="Takami H."/>
        </authorList>
    </citation>
    <scope>NUCLEOTIDE SEQUENCE</scope>
    <source>
        <strain evidence="2">Expedition CK06-06</strain>
    </source>
</reference>
<proteinExistence type="predicted"/>
<feature type="transmembrane region" description="Helical" evidence="1">
    <location>
        <begin position="70"/>
        <end position="94"/>
    </location>
</feature>
<protein>
    <submittedName>
        <fullName evidence="2">Uncharacterized protein</fullName>
    </submittedName>
</protein>
<keyword evidence="1" id="KW-0812">Transmembrane</keyword>
<accession>X1IG39</accession>
<gene>
    <name evidence="2" type="ORF">S03H2_55572</name>
</gene>
<sequence length="98" mass="11267">MPETFEVATVGVGRMDYSKAVERSTVPYATPSLRQSRSASNVEYTLPYYPWPATWYNAWGMPQYDGTYDWVASSIILNFTSVYISINSNCLLFMRLDR</sequence>
<keyword evidence="1" id="KW-0472">Membrane</keyword>
<organism evidence="2">
    <name type="scientific">marine sediment metagenome</name>
    <dbReference type="NCBI Taxonomy" id="412755"/>
    <lineage>
        <taxon>unclassified sequences</taxon>
        <taxon>metagenomes</taxon>
        <taxon>ecological metagenomes</taxon>
    </lineage>
</organism>
<dbReference type="AlphaFoldDB" id="X1IG39"/>
<feature type="non-terminal residue" evidence="2">
    <location>
        <position position="98"/>
    </location>
</feature>
<evidence type="ECO:0000313" key="2">
    <source>
        <dbReference type="EMBL" id="GAH81381.1"/>
    </source>
</evidence>
<comment type="caution">
    <text evidence="2">The sequence shown here is derived from an EMBL/GenBank/DDBJ whole genome shotgun (WGS) entry which is preliminary data.</text>
</comment>
<keyword evidence="1" id="KW-1133">Transmembrane helix</keyword>
<evidence type="ECO:0000256" key="1">
    <source>
        <dbReference type="SAM" id="Phobius"/>
    </source>
</evidence>